<feature type="compositionally biased region" description="Basic and acidic residues" evidence="2">
    <location>
        <begin position="345"/>
        <end position="357"/>
    </location>
</feature>
<keyword evidence="1" id="KW-0863">Zinc-finger</keyword>
<dbReference type="STRING" id="691883.A0A058Z4Z9"/>
<gene>
    <name evidence="4" type="ORF">H696_04879</name>
</gene>
<dbReference type="Proteomes" id="UP000030693">
    <property type="component" value="Unassembled WGS sequence"/>
</dbReference>
<dbReference type="GO" id="GO:0034657">
    <property type="term" value="C:GID complex"/>
    <property type="evidence" value="ECO:0007669"/>
    <property type="project" value="TreeGrafter"/>
</dbReference>
<dbReference type="GO" id="GO:0061630">
    <property type="term" value="F:ubiquitin protein ligase activity"/>
    <property type="evidence" value="ECO:0007669"/>
    <property type="project" value="InterPro"/>
</dbReference>
<evidence type="ECO:0000313" key="5">
    <source>
        <dbReference type="Proteomes" id="UP000030693"/>
    </source>
</evidence>
<dbReference type="GO" id="GO:0005737">
    <property type="term" value="C:cytoplasm"/>
    <property type="evidence" value="ECO:0007669"/>
    <property type="project" value="TreeGrafter"/>
</dbReference>
<dbReference type="GeneID" id="20529604"/>
<evidence type="ECO:0000259" key="3">
    <source>
        <dbReference type="PROSITE" id="PS51867"/>
    </source>
</evidence>
<feature type="region of interest" description="Disordered" evidence="2">
    <location>
        <begin position="338"/>
        <end position="357"/>
    </location>
</feature>
<dbReference type="GO" id="GO:0043161">
    <property type="term" value="P:proteasome-mediated ubiquitin-dependent protein catabolic process"/>
    <property type="evidence" value="ECO:0007669"/>
    <property type="project" value="InterPro"/>
</dbReference>
<dbReference type="AlphaFoldDB" id="A0A058Z4Z9"/>
<keyword evidence="1" id="KW-0862">Zinc</keyword>
<accession>A0A058Z4Z9</accession>
<dbReference type="InterPro" id="IPR045098">
    <property type="entry name" value="Fyv10_fam"/>
</dbReference>
<sequence>MTGELESLQGLEGETLSLAQAHEQFTDLILSGIDAQLADLRRLYQLLAALDTAERKAESTEGAAALAPEAAPPNPASRPQVMKQVSEAAREVVARCTKNATANPAELRRYHYALQRYGKALDKTLPGSELRPLPNSGQTNVLEQNRAVAALIRAHLEAAGRLDLARVLDTEMADLWGGAGGAPAAGMAGTHAGTGGSGGGHRRLAPAPGAEDVADGVPVSFADTAAHVATALLRHRDVRPALRLLVEYEHPLTPELATVGFQLLNIVFLMGYLTGADILYMIDFSRVFLSPFAGPLRQIPNPEPLFLAAEAAGVSWVFAIQAWGAARLERRMDGCTSSEMLPAHGDPHRDSEDAEDESVRVHAREALCRMAVCMMYCSTGQPEERTRRLLQSRYAPHFGLDAGFCAAVADARVEPTPRANATGGTSTAEDSLSSSELAPLPAGAKSTSGCCSICAAQPCEAACWGRALHPSVWAGVGQALSGLLVPRTTPALNDTLSTLVLAGVVALPTMEKAARIQGASADLVSSLTRHTAAAAGSGREGDGLAAGPGAAAGLGFDGALFRNGVPVDLARLGPGTRPADAERLWSQTQQAQRWAAQVQEIPVPIPLEEGMDFHSVFICPVSKSRTSPFNWPMRLSCGHAVSETTLRNLATKNYPARFTTTTGSLKCPYCPKVTPQNQAEVIYF</sequence>
<dbReference type="PANTHER" id="PTHR12170:SF3">
    <property type="entry name" value="GH10162P"/>
    <property type="match status" value="1"/>
</dbReference>
<evidence type="ECO:0000313" key="4">
    <source>
        <dbReference type="EMBL" id="KCV68587.1"/>
    </source>
</evidence>
<dbReference type="GO" id="GO:0005634">
    <property type="term" value="C:nucleus"/>
    <property type="evidence" value="ECO:0007669"/>
    <property type="project" value="TreeGrafter"/>
</dbReference>
<keyword evidence="1" id="KW-0479">Metal-binding</keyword>
<keyword evidence="5" id="KW-1185">Reference proteome</keyword>
<dbReference type="OrthoDB" id="1933281at2759"/>
<dbReference type="PANTHER" id="PTHR12170">
    <property type="entry name" value="MACROPHAGE ERYTHROBLAST ATTACHER-RELATED"/>
    <property type="match status" value="1"/>
</dbReference>
<reference evidence="4" key="1">
    <citation type="submission" date="2013-04" db="EMBL/GenBank/DDBJ databases">
        <title>The Genome Sequence of Fonticula alba ATCC 38817.</title>
        <authorList>
            <consortium name="The Broad Institute Genomics Platform"/>
            <person name="Russ C."/>
            <person name="Cuomo C."/>
            <person name="Burger G."/>
            <person name="Gray M.W."/>
            <person name="Holland P.W.H."/>
            <person name="King N."/>
            <person name="Lang F.B.F."/>
            <person name="Roger A.J."/>
            <person name="Ruiz-Trillo I."/>
            <person name="Brown M."/>
            <person name="Walker B."/>
            <person name="Young S."/>
            <person name="Zeng Q."/>
            <person name="Gargeya S."/>
            <person name="Fitzgerald M."/>
            <person name="Haas B."/>
            <person name="Abouelleil A."/>
            <person name="Allen A.W."/>
            <person name="Alvarado L."/>
            <person name="Arachchi H.M."/>
            <person name="Berlin A.M."/>
            <person name="Chapman S.B."/>
            <person name="Gainer-Dewar J."/>
            <person name="Goldberg J."/>
            <person name="Griggs A."/>
            <person name="Gujja S."/>
            <person name="Hansen M."/>
            <person name="Howarth C."/>
            <person name="Imamovic A."/>
            <person name="Ireland A."/>
            <person name="Larimer J."/>
            <person name="McCowan C."/>
            <person name="Murphy C."/>
            <person name="Pearson M."/>
            <person name="Poon T.W."/>
            <person name="Priest M."/>
            <person name="Roberts A."/>
            <person name="Saif S."/>
            <person name="Shea T."/>
            <person name="Sisk P."/>
            <person name="Sykes S."/>
            <person name="Wortman J."/>
            <person name="Nusbaum C."/>
            <person name="Birren B."/>
        </authorList>
    </citation>
    <scope>NUCLEOTIDE SEQUENCE [LARGE SCALE GENOMIC DNA]</scope>
    <source>
        <strain evidence="4">ATCC 38817</strain>
    </source>
</reference>
<feature type="zinc finger region" description="RING-Gid-type" evidence="1">
    <location>
        <begin position="619"/>
        <end position="670"/>
    </location>
</feature>
<feature type="domain" description="RING-Gid-type" evidence="3">
    <location>
        <begin position="619"/>
        <end position="670"/>
    </location>
</feature>
<dbReference type="PROSITE" id="PS51867">
    <property type="entry name" value="ZF_RING_GID"/>
    <property type="match status" value="1"/>
</dbReference>
<feature type="compositionally biased region" description="Low complexity" evidence="2">
    <location>
        <begin position="424"/>
        <end position="440"/>
    </location>
</feature>
<feature type="region of interest" description="Disordered" evidence="2">
    <location>
        <begin position="416"/>
        <end position="440"/>
    </location>
</feature>
<name>A0A058Z4Z9_FONAL</name>
<dbReference type="RefSeq" id="XP_009497019.1">
    <property type="nucleotide sequence ID" value="XM_009498744.1"/>
</dbReference>
<organism evidence="4">
    <name type="scientific">Fonticula alba</name>
    <name type="common">Slime mold</name>
    <dbReference type="NCBI Taxonomy" id="691883"/>
    <lineage>
        <taxon>Eukaryota</taxon>
        <taxon>Rotosphaerida</taxon>
        <taxon>Fonticulaceae</taxon>
        <taxon>Fonticula</taxon>
    </lineage>
</organism>
<evidence type="ECO:0000256" key="1">
    <source>
        <dbReference type="PROSITE-ProRule" id="PRU01215"/>
    </source>
</evidence>
<dbReference type="eggNOG" id="KOG2817">
    <property type="taxonomic scope" value="Eukaryota"/>
</dbReference>
<protein>
    <recommendedName>
        <fullName evidence="3">RING-Gid-type domain-containing protein</fullName>
    </recommendedName>
</protein>
<evidence type="ECO:0000256" key="2">
    <source>
        <dbReference type="SAM" id="MobiDB-lite"/>
    </source>
</evidence>
<proteinExistence type="predicted"/>
<dbReference type="GO" id="GO:0008270">
    <property type="term" value="F:zinc ion binding"/>
    <property type="evidence" value="ECO:0007669"/>
    <property type="project" value="UniProtKB-KW"/>
</dbReference>
<dbReference type="InterPro" id="IPR044063">
    <property type="entry name" value="ZF_RING_GID"/>
</dbReference>
<dbReference type="EMBL" id="KB932208">
    <property type="protein sequence ID" value="KCV68587.1"/>
    <property type="molecule type" value="Genomic_DNA"/>
</dbReference>